<proteinExistence type="predicted"/>
<feature type="compositionally biased region" description="Polar residues" evidence="2">
    <location>
        <begin position="163"/>
        <end position="178"/>
    </location>
</feature>
<evidence type="ECO:0000313" key="3">
    <source>
        <dbReference type="EMBL" id="CAH3188192.1"/>
    </source>
</evidence>
<dbReference type="Proteomes" id="UP001159427">
    <property type="component" value="Unassembled WGS sequence"/>
</dbReference>
<name>A0ABN8S907_9CNID</name>
<accession>A0ABN8S907</accession>
<feature type="coiled-coil region" evidence="1">
    <location>
        <begin position="283"/>
        <end position="335"/>
    </location>
</feature>
<keyword evidence="1" id="KW-0175">Coiled coil</keyword>
<comment type="caution">
    <text evidence="3">The sequence shown here is derived from an EMBL/GenBank/DDBJ whole genome shotgun (WGS) entry which is preliminary data.</text>
</comment>
<evidence type="ECO:0000313" key="4">
    <source>
        <dbReference type="Proteomes" id="UP001159427"/>
    </source>
</evidence>
<feature type="compositionally biased region" description="Basic and acidic residues" evidence="2">
    <location>
        <begin position="185"/>
        <end position="196"/>
    </location>
</feature>
<sequence length="417" mass="48733">AIKPKPGDKNPLFYWERNANQPIDQIEPGEFNPYWNPQGDIQRYYGVQPFPVQYQQFQYPAVQQAWAGGIQLQPGHATFMQPYWTTTSAQQQYAAQQQFAAMHPQQYATQHLQIATQHQQVATQYQCVNQHQQVATQYQFGEQYQQVATQQQLAVIATKQQKDATQPQKVATKHQQGAKQQEDEEKQREEKTGTTKTLQERLEEMKQTLDKEREEFSLKLKRHSRRVSDLEIKDKYQQNEIKEQTKARELAEDMWKKIEEEKNALDAMKLSLEKEGGKINRVLLKTERDLSKAQERILKLEADDEALRSNLEKLKDELSQEFVALRATYNELQERVRVKELAASKIIHGLEDEVAYYKSSHQKTTEDLGIANQEQRSLAQRCELWKKSSQEKDLVCERAEKDKAVLSKKIQVRRIIT</sequence>
<organism evidence="3 4">
    <name type="scientific">Porites evermanni</name>
    <dbReference type="NCBI Taxonomy" id="104178"/>
    <lineage>
        <taxon>Eukaryota</taxon>
        <taxon>Metazoa</taxon>
        <taxon>Cnidaria</taxon>
        <taxon>Anthozoa</taxon>
        <taxon>Hexacorallia</taxon>
        <taxon>Scleractinia</taxon>
        <taxon>Fungiina</taxon>
        <taxon>Poritidae</taxon>
        <taxon>Porites</taxon>
    </lineage>
</organism>
<feature type="non-terminal residue" evidence="3">
    <location>
        <position position="1"/>
    </location>
</feature>
<gene>
    <name evidence="3" type="ORF">PEVE_00018222</name>
</gene>
<reference evidence="3 4" key="1">
    <citation type="submission" date="2022-05" db="EMBL/GenBank/DDBJ databases">
        <authorList>
            <consortium name="Genoscope - CEA"/>
            <person name="William W."/>
        </authorList>
    </citation>
    <scope>NUCLEOTIDE SEQUENCE [LARGE SCALE GENOMIC DNA]</scope>
</reference>
<protein>
    <submittedName>
        <fullName evidence="3">Uncharacterized protein</fullName>
    </submittedName>
</protein>
<keyword evidence="4" id="KW-1185">Reference proteome</keyword>
<evidence type="ECO:0000256" key="1">
    <source>
        <dbReference type="SAM" id="Coils"/>
    </source>
</evidence>
<evidence type="ECO:0000256" key="2">
    <source>
        <dbReference type="SAM" id="MobiDB-lite"/>
    </source>
</evidence>
<feature type="region of interest" description="Disordered" evidence="2">
    <location>
        <begin position="162"/>
        <end position="196"/>
    </location>
</feature>
<dbReference type="EMBL" id="CALNXI010002485">
    <property type="protein sequence ID" value="CAH3188192.1"/>
    <property type="molecule type" value="Genomic_DNA"/>
</dbReference>